<name>A0A177IBJ9_9CORY</name>
<evidence type="ECO:0000313" key="2">
    <source>
        <dbReference type="EMBL" id="OAH26104.1"/>
    </source>
</evidence>
<dbReference type="GO" id="GO:0016787">
    <property type="term" value="F:hydrolase activity"/>
    <property type="evidence" value="ECO:0007669"/>
    <property type="project" value="UniProtKB-KW"/>
</dbReference>
<dbReference type="Proteomes" id="UP000076947">
    <property type="component" value="Unassembled WGS sequence"/>
</dbReference>
<dbReference type="EMBL" id="LSTQ01000024">
    <property type="protein sequence ID" value="OAH26104.1"/>
    <property type="molecule type" value="Genomic_DNA"/>
</dbReference>
<dbReference type="PANTHER" id="PTHR43798">
    <property type="entry name" value="MONOACYLGLYCEROL LIPASE"/>
    <property type="match status" value="1"/>
</dbReference>
<sequence>MNAAASSAKPTIVLLHGVGLDKSVWKPVQELLDFDSVALDLPGHGQQPPLTSTATLSELGDDVVARLPENPVHLVGFSLGALIASNIAIRFPDKITSLTCVNAVCDRTPEESAQVATRLQAARDDFANSMSIALERWFPEDTPQNRALREETDKVLMANDVTSYLYAYEVFATGDRELVVDLATITAPTLAITGENDPGSTPDMSYRIAKYIPNTRVEIVPEARHMMPVTHPDVLAQQLNNHVQQAERIA</sequence>
<organism evidence="2 3">
    <name type="scientific">Corynebacterium stationis</name>
    <dbReference type="NCBI Taxonomy" id="1705"/>
    <lineage>
        <taxon>Bacteria</taxon>
        <taxon>Bacillati</taxon>
        <taxon>Actinomycetota</taxon>
        <taxon>Actinomycetes</taxon>
        <taxon>Mycobacteriales</taxon>
        <taxon>Corynebacteriaceae</taxon>
        <taxon>Corynebacterium</taxon>
    </lineage>
</organism>
<feature type="domain" description="AB hydrolase-1" evidence="1">
    <location>
        <begin position="12"/>
        <end position="237"/>
    </location>
</feature>
<reference evidence="3" key="1">
    <citation type="submission" date="2016-02" db="EMBL/GenBank/DDBJ databases">
        <authorList>
            <person name="Kaur G."/>
            <person name="Nair G.R."/>
            <person name="Mayilraj S."/>
        </authorList>
    </citation>
    <scope>NUCLEOTIDE SEQUENCE [LARGE SCALE GENOMIC DNA]</scope>
    <source>
        <strain evidence="3">GA-15</strain>
    </source>
</reference>
<comment type="caution">
    <text evidence="2">The sequence shown here is derived from an EMBL/GenBank/DDBJ whole genome shotgun (WGS) entry which is preliminary data.</text>
</comment>
<dbReference type="InterPro" id="IPR029058">
    <property type="entry name" value="AB_hydrolase_fold"/>
</dbReference>
<dbReference type="OrthoDB" id="9785847at2"/>
<dbReference type="SUPFAM" id="SSF53474">
    <property type="entry name" value="alpha/beta-Hydrolases"/>
    <property type="match status" value="1"/>
</dbReference>
<dbReference type="PRINTS" id="PR00111">
    <property type="entry name" value="ABHYDROLASE"/>
</dbReference>
<keyword evidence="3" id="KW-1185">Reference proteome</keyword>
<keyword evidence="2" id="KW-0378">Hydrolase</keyword>
<gene>
    <name evidence="2" type="ORF">AYJ05_01280</name>
</gene>
<dbReference type="AlphaFoldDB" id="A0A177IBJ9"/>
<dbReference type="Gene3D" id="3.40.50.1820">
    <property type="entry name" value="alpha/beta hydrolase"/>
    <property type="match status" value="1"/>
</dbReference>
<dbReference type="InterPro" id="IPR000073">
    <property type="entry name" value="AB_hydrolase_1"/>
</dbReference>
<dbReference type="Pfam" id="PF12697">
    <property type="entry name" value="Abhydrolase_6"/>
    <property type="match status" value="1"/>
</dbReference>
<dbReference type="STRING" id="1705.CA21670_02790"/>
<accession>A0A177IBJ9</accession>
<proteinExistence type="predicted"/>
<evidence type="ECO:0000313" key="3">
    <source>
        <dbReference type="Proteomes" id="UP000076947"/>
    </source>
</evidence>
<dbReference type="RefSeq" id="WP_066840424.1">
    <property type="nucleotide sequence ID" value="NZ_LSTQ01000024.1"/>
</dbReference>
<evidence type="ECO:0000259" key="1">
    <source>
        <dbReference type="Pfam" id="PF12697"/>
    </source>
</evidence>
<protein>
    <submittedName>
        <fullName evidence="2">Alpha/beta hydrolase</fullName>
    </submittedName>
</protein>
<dbReference type="InterPro" id="IPR050266">
    <property type="entry name" value="AB_hydrolase_sf"/>
</dbReference>